<dbReference type="AlphaFoldDB" id="K3X9S7"/>
<dbReference type="EMBL" id="GL376578">
    <property type="status" value="NOT_ANNOTATED_CDS"/>
    <property type="molecule type" value="Genomic_DNA"/>
</dbReference>
<evidence type="ECO:0008006" key="3">
    <source>
        <dbReference type="Google" id="ProtNLM"/>
    </source>
</evidence>
<reference evidence="2" key="1">
    <citation type="journal article" date="2010" name="Genome Biol.">
        <title>Genome sequence of the necrotrophic plant pathogen Pythium ultimum reveals original pathogenicity mechanisms and effector repertoire.</title>
        <authorList>
            <person name="Levesque C.A."/>
            <person name="Brouwer H."/>
            <person name="Cano L."/>
            <person name="Hamilton J.P."/>
            <person name="Holt C."/>
            <person name="Huitema E."/>
            <person name="Raffaele S."/>
            <person name="Robideau G.P."/>
            <person name="Thines M."/>
            <person name="Win J."/>
            <person name="Zerillo M.M."/>
            <person name="Beakes G.W."/>
            <person name="Boore J.L."/>
            <person name="Busam D."/>
            <person name="Dumas B."/>
            <person name="Ferriera S."/>
            <person name="Fuerstenberg S.I."/>
            <person name="Gachon C.M."/>
            <person name="Gaulin E."/>
            <person name="Govers F."/>
            <person name="Grenville-Briggs L."/>
            <person name="Horner N."/>
            <person name="Hostetler J."/>
            <person name="Jiang R.H."/>
            <person name="Johnson J."/>
            <person name="Krajaejun T."/>
            <person name="Lin H."/>
            <person name="Meijer H.J."/>
            <person name="Moore B."/>
            <person name="Morris P."/>
            <person name="Phuntmart V."/>
            <person name="Puiu D."/>
            <person name="Shetty J."/>
            <person name="Stajich J.E."/>
            <person name="Tripathy S."/>
            <person name="Wawra S."/>
            <person name="van West P."/>
            <person name="Whitty B.R."/>
            <person name="Coutinho P.M."/>
            <person name="Henrissat B."/>
            <person name="Martin F."/>
            <person name="Thomas P.D."/>
            <person name="Tyler B.M."/>
            <person name="De Vries R.P."/>
            <person name="Kamoun S."/>
            <person name="Yandell M."/>
            <person name="Tisserat N."/>
            <person name="Buell C.R."/>
        </authorList>
    </citation>
    <scope>NUCLEOTIDE SEQUENCE</scope>
    <source>
        <strain evidence="2">DAOM:BR144</strain>
    </source>
</reference>
<accession>K3X9S7</accession>
<dbReference type="HOGENOM" id="CLU_085932_2_1_1"/>
<dbReference type="InParanoid" id="K3X9S7"/>
<evidence type="ECO:0000313" key="2">
    <source>
        <dbReference type="Proteomes" id="UP000019132"/>
    </source>
</evidence>
<reference evidence="1" key="3">
    <citation type="submission" date="2015-02" db="UniProtKB">
        <authorList>
            <consortium name="EnsemblProtists"/>
        </authorList>
    </citation>
    <scope>IDENTIFICATION</scope>
    <source>
        <strain evidence="1">DAOM BR144</strain>
    </source>
</reference>
<reference evidence="2" key="2">
    <citation type="submission" date="2010-04" db="EMBL/GenBank/DDBJ databases">
        <authorList>
            <person name="Buell R."/>
            <person name="Hamilton J."/>
            <person name="Hostetler J."/>
        </authorList>
    </citation>
    <scope>NUCLEOTIDE SEQUENCE [LARGE SCALE GENOMIC DNA]</scope>
    <source>
        <strain evidence="2">DAOM:BR144</strain>
    </source>
</reference>
<proteinExistence type="predicted"/>
<dbReference type="Proteomes" id="UP000019132">
    <property type="component" value="Unassembled WGS sequence"/>
</dbReference>
<keyword evidence="2" id="KW-1185">Reference proteome</keyword>
<evidence type="ECO:0000313" key="1">
    <source>
        <dbReference type="EnsemblProtists" id="PYU1_T013976"/>
    </source>
</evidence>
<sequence>MLPDTLTPTVMEPEWSSQRRQLEAALRRIEHVDVKRSQMTRDGGRAYVVEVYAFETSKNRIPTNAGRLECRKVSSNAIAHVERRCSAFSDLRCHIYNHVFEAHEVTPCDFCQRMINEIVWGGSKPTSTLNWMASEETRTRKLAKSVAALLEIVQCEYAESRICSGQEKVHQALHNFLLTE</sequence>
<name>K3X9S7_GLOUD</name>
<protein>
    <recommendedName>
        <fullName evidence="3">PX domain-containing protein</fullName>
    </recommendedName>
</protein>
<dbReference type="VEuPathDB" id="FungiDB:PYU1_G013947"/>
<dbReference type="EnsemblProtists" id="PYU1_T013976">
    <property type="protein sequence ID" value="PYU1_T013976"/>
    <property type="gene ID" value="PYU1_G013947"/>
</dbReference>
<organism evidence="1 2">
    <name type="scientific">Globisporangium ultimum (strain ATCC 200006 / CBS 805.95 / DAOM BR144)</name>
    <name type="common">Pythium ultimum</name>
    <dbReference type="NCBI Taxonomy" id="431595"/>
    <lineage>
        <taxon>Eukaryota</taxon>
        <taxon>Sar</taxon>
        <taxon>Stramenopiles</taxon>
        <taxon>Oomycota</taxon>
        <taxon>Peronosporomycetes</taxon>
        <taxon>Pythiales</taxon>
        <taxon>Pythiaceae</taxon>
        <taxon>Globisporangium</taxon>
    </lineage>
</organism>